<dbReference type="EC" id="5.2.1.8" evidence="9"/>
<evidence type="ECO:0000313" key="12">
    <source>
        <dbReference type="Proteomes" id="UP001246244"/>
    </source>
</evidence>
<evidence type="ECO:0000256" key="2">
    <source>
        <dbReference type="ARBA" id="ARBA00004496"/>
    </source>
</evidence>
<dbReference type="Proteomes" id="UP001246244">
    <property type="component" value="Unassembled WGS sequence"/>
</dbReference>
<evidence type="ECO:0000256" key="4">
    <source>
        <dbReference type="ARBA" id="ARBA00022490"/>
    </source>
</evidence>
<evidence type="ECO:0000256" key="7">
    <source>
        <dbReference type="ARBA" id="ARBA00023235"/>
    </source>
</evidence>
<evidence type="ECO:0000259" key="10">
    <source>
        <dbReference type="PROSITE" id="PS50059"/>
    </source>
</evidence>
<dbReference type="InterPro" id="IPR046357">
    <property type="entry name" value="PPIase_dom_sf"/>
</dbReference>
<evidence type="ECO:0000256" key="1">
    <source>
        <dbReference type="ARBA" id="ARBA00000971"/>
    </source>
</evidence>
<keyword evidence="5 8" id="KW-0697">Rotamase</keyword>
<comment type="similarity">
    <text evidence="3 9">Belongs to the FKBP-type PPIase family.</text>
</comment>
<dbReference type="PROSITE" id="PS50059">
    <property type="entry name" value="FKBP_PPIASE"/>
    <property type="match status" value="1"/>
</dbReference>
<protein>
    <recommendedName>
        <fullName evidence="9">Peptidyl-prolyl cis-trans isomerase</fullName>
        <ecNumber evidence="9">5.2.1.8</ecNumber>
    </recommendedName>
</protein>
<dbReference type="PANTHER" id="PTHR47861">
    <property type="entry name" value="FKBP-TYPE PEPTIDYL-PROLYL CIS-TRANS ISOMERASE SLYD"/>
    <property type="match status" value="1"/>
</dbReference>
<dbReference type="SUPFAM" id="SSF54534">
    <property type="entry name" value="FKBP-like"/>
    <property type="match status" value="1"/>
</dbReference>
<keyword evidence="4" id="KW-0963">Cytoplasm</keyword>
<name>A0ABU2CYI9_9EURY</name>
<evidence type="ECO:0000313" key="11">
    <source>
        <dbReference type="EMBL" id="MDR7664794.1"/>
    </source>
</evidence>
<sequence length="165" mass="18622">MENFRTVKEGDYLLIDYTGKLEDGTVFDTTSKEKAIKAGIYCEEKEYRPLFFRAYTGQVIKGIDVGVLGMKEGEEKTLKISPEDAYGEHKKYLIQDIPLSRLGLQFPPETETKILTPGGKEVKVLSSTETSATLDFNHELAGKTLILEIKLVSIVSLFQNPQNRW</sequence>
<accession>A0ABU2CYI9</accession>
<reference evidence="12" key="1">
    <citation type="submission" date="2023-07" db="EMBL/GenBank/DDBJ databases">
        <title>Whole-genome sequencing of a new Methanosarcina sp. Z-7115.</title>
        <authorList>
            <person name="Zhilina T.N."/>
            <person name="Merkel A.Y."/>
        </authorList>
    </citation>
    <scope>NUCLEOTIDE SEQUENCE [LARGE SCALE GENOMIC DNA]</scope>
    <source>
        <strain evidence="12">Z-7115</strain>
    </source>
</reference>
<dbReference type="EMBL" id="JAVKPK010000008">
    <property type="protein sequence ID" value="MDR7664794.1"/>
    <property type="molecule type" value="Genomic_DNA"/>
</dbReference>
<evidence type="ECO:0000256" key="8">
    <source>
        <dbReference type="PROSITE-ProRule" id="PRU00277"/>
    </source>
</evidence>
<proteinExistence type="inferred from homology"/>
<keyword evidence="6" id="KW-0143">Chaperone</keyword>
<dbReference type="RefSeq" id="WP_310574821.1">
    <property type="nucleotide sequence ID" value="NZ_JAVKPK010000008.1"/>
</dbReference>
<dbReference type="GO" id="GO:0016853">
    <property type="term" value="F:isomerase activity"/>
    <property type="evidence" value="ECO:0007669"/>
    <property type="project" value="UniProtKB-KW"/>
</dbReference>
<comment type="catalytic activity">
    <reaction evidence="1 8 9">
        <text>[protein]-peptidylproline (omega=180) = [protein]-peptidylproline (omega=0)</text>
        <dbReference type="Rhea" id="RHEA:16237"/>
        <dbReference type="Rhea" id="RHEA-COMP:10747"/>
        <dbReference type="Rhea" id="RHEA-COMP:10748"/>
        <dbReference type="ChEBI" id="CHEBI:83833"/>
        <dbReference type="ChEBI" id="CHEBI:83834"/>
        <dbReference type="EC" id="5.2.1.8"/>
    </reaction>
</comment>
<comment type="subcellular location">
    <subcellularLocation>
        <location evidence="2">Cytoplasm</location>
    </subcellularLocation>
</comment>
<keyword evidence="12" id="KW-1185">Reference proteome</keyword>
<dbReference type="Gene3D" id="3.10.50.40">
    <property type="match status" value="1"/>
</dbReference>
<dbReference type="InterPro" id="IPR001179">
    <property type="entry name" value="PPIase_FKBP_dom"/>
</dbReference>
<keyword evidence="7 8" id="KW-0413">Isomerase</keyword>
<feature type="domain" description="PPIase FKBP-type" evidence="10">
    <location>
        <begin position="10"/>
        <end position="98"/>
    </location>
</feature>
<evidence type="ECO:0000256" key="9">
    <source>
        <dbReference type="RuleBase" id="RU003915"/>
    </source>
</evidence>
<evidence type="ECO:0000256" key="3">
    <source>
        <dbReference type="ARBA" id="ARBA00006577"/>
    </source>
</evidence>
<gene>
    <name evidence="11" type="ORF">RG963_03140</name>
</gene>
<dbReference type="PANTHER" id="PTHR47861:SF3">
    <property type="entry name" value="FKBP-TYPE PEPTIDYL-PROLYL CIS-TRANS ISOMERASE SLYD"/>
    <property type="match status" value="1"/>
</dbReference>
<comment type="caution">
    <text evidence="11">The sequence shown here is derived from an EMBL/GenBank/DDBJ whole genome shotgun (WGS) entry which is preliminary data.</text>
</comment>
<dbReference type="Pfam" id="PF00254">
    <property type="entry name" value="FKBP_C"/>
    <property type="match status" value="1"/>
</dbReference>
<evidence type="ECO:0000256" key="6">
    <source>
        <dbReference type="ARBA" id="ARBA00023186"/>
    </source>
</evidence>
<organism evidence="11 12">
    <name type="scientific">Methanosarcina baikalica</name>
    <dbReference type="NCBI Taxonomy" id="3073890"/>
    <lineage>
        <taxon>Archaea</taxon>
        <taxon>Methanobacteriati</taxon>
        <taxon>Methanobacteriota</taxon>
        <taxon>Stenosarchaea group</taxon>
        <taxon>Methanomicrobia</taxon>
        <taxon>Methanosarcinales</taxon>
        <taxon>Methanosarcinaceae</taxon>
        <taxon>Methanosarcina</taxon>
    </lineage>
</organism>
<evidence type="ECO:0000256" key="5">
    <source>
        <dbReference type="ARBA" id="ARBA00023110"/>
    </source>
</evidence>